<keyword evidence="3" id="KW-1185">Reference proteome</keyword>
<protein>
    <submittedName>
        <fullName evidence="2">Putative acetyltransferase</fullName>
    </submittedName>
</protein>
<proteinExistence type="predicted"/>
<dbReference type="Gene3D" id="3.40.630.30">
    <property type="match status" value="1"/>
</dbReference>
<dbReference type="AlphaFoldDB" id="H0R673"/>
<dbReference type="InterPro" id="IPR000182">
    <property type="entry name" value="GNAT_dom"/>
</dbReference>
<dbReference type="GO" id="GO:0016747">
    <property type="term" value="F:acyltransferase activity, transferring groups other than amino-acyl groups"/>
    <property type="evidence" value="ECO:0007669"/>
    <property type="project" value="InterPro"/>
</dbReference>
<dbReference type="PROSITE" id="PS51186">
    <property type="entry name" value="GNAT"/>
    <property type="match status" value="1"/>
</dbReference>
<name>H0R673_9ACTN</name>
<dbReference type="Pfam" id="PF13302">
    <property type="entry name" value="Acetyltransf_3"/>
    <property type="match status" value="1"/>
</dbReference>
<dbReference type="Proteomes" id="UP000035034">
    <property type="component" value="Unassembled WGS sequence"/>
</dbReference>
<dbReference type="PANTHER" id="PTHR43792:SF16">
    <property type="entry name" value="N-ACETYLTRANSFERASE DOMAIN-CONTAINING PROTEIN"/>
    <property type="match status" value="1"/>
</dbReference>
<dbReference type="STRING" id="1077974.GOEFS_120_00340"/>
<reference evidence="2 3" key="1">
    <citation type="submission" date="2011-12" db="EMBL/GenBank/DDBJ databases">
        <title>Whole genome shotgun sequence of Gordonia effusa NBRC 100432.</title>
        <authorList>
            <person name="Yoshida I."/>
            <person name="Takarada H."/>
            <person name="Hosoyama A."/>
            <person name="Tsuchikane K."/>
            <person name="Katsumata H."/>
            <person name="Yamazaki S."/>
            <person name="Fujita N."/>
        </authorList>
    </citation>
    <scope>NUCLEOTIDE SEQUENCE [LARGE SCALE GENOMIC DNA]</scope>
    <source>
        <strain evidence="2 3">NBRC 100432</strain>
    </source>
</reference>
<dbReference type="eggNOG" id="COG1670">
    <property type="taxonomic scope" value="Bacteria"/>
</dbReference>
<comment type="caution">
    <text evidence="2">The sequence shown here is derived from an EMBL/GenBank/DDBJ whole genome shotgun (WGS) entry which is preliminary data.</text>
</comment>
<gene>
    <name evidence="2" type="ORF">GOEFS_120_00340</name>
</gene>
<accession>H0R673</accession>
<evidence type="ECO:0000313" key="2">
    <source>
        <dbReference type="EMBL" id="GAB20574.1"/>
    </source>
</evidence>
<dbReference type="InterPro" id="IPR051531">
    <property type="entry name" value="N-acetyltransferase"/>
</dbReference>
<dbReference type="SUPFAM" id="SSF55729">
    <property type="entry name" value="Acyl-CoA N-acyltransferases (Nat)"/>
    <property type="match status" value="1"/>
</dbReference>
<dbReference type="PANTHER" id="PTHR43792">
    <property type="entry name" value="GNAT FAMILY, PUTATIVE (AFU_ORTHOLOGUE AFUA_3G00765)-RELATED-RELATED"/>
    <property type="match status" value="1"/>
</dbReference>
<sequence>MNSSTVTLIPARRDLLEALISDPRSFERLVGSPIPAGWPEFPESVEHTLTSLRSAPTSATSEWTMHLFTETATGALIGSGGYYGPPVDGVVEIGYEIAPEFRGRGLATHAAAALIQKAADAGVTQIKAHTLAGPNPSTGVLNALGFEFVAEQHDPDEGPLWEWSRALV</sequence>
<dbReference type="InterPro" id="IPR016181">
    <property type="entry name" value="Acyl_CoA_acyltransferase"/>
</dbReference>
<dbReference type="RefSeq" id="WP_007319909.1">
    <property type="nucleotide sequence ID" value="NZ_BAEH01000120.1"/>
</dbReference>
<keyword evidence="2" id="KW-0808">Transferase</keyword>
<evidence type="ECO:0000313" key="3">
    <source>
        <dbReference type="Proteomes" id="UP000035034"/>
    </source>
</evidence>
<organism evidence="2 3">
    <name type="scientific">Gordonia effusa NBRC 100432</name>
    <dbReference type="NCBI Taxonomy" id="1077974"/>
    <lineage>
        <taxon>Bacteria</taxon>
        <taxon>Bacillati</taxon>
        <taxon>Actinomycetota</taxon>
        <taxon>Actinomycetes</taxon>
        <taxon>Mycobacteriales</taxon>
        <taxon>Gordoniaceae</taxon>
        <taxon>Gordonia</taxon>
    </lineage>
</organism>
<evidence type="ECO:0000259" key="1">
    <source>
        <dbReference type="PROSITE" id="PS51186"/>
    </source>
</evidence>
<dbReference type="EMBL" id="BAEH01000120">
    <property type="protein sequence ID" value="GAB20574.1"/>
    <property type="molecule type" value="Genomic_DNA"/>
</dbReference>
<feature type="domain" description="N-acetyltransferase" evidence="1">
    <location>
        <begin position="6"/>
        <end position="167"/>
    </location>
</feature>